<protein>
    <submittedName>
        <fullName evidence="2">Uncharacterized protein</fullName>
    </submittedName>
</protein>
<evidence type="ECO:0000313" key="3">
    <source>
        <dbReference type="Proteomes" id="UP001221142"/>
    </source>
</evidence>
<reference evidence="2" key="1">
    <citation type="submission" date="2023-03" db="EMBL/GenBank/DDBJ databases">
        <title>Massive genome expansion in bonnet fungi (Mycena s.s.) driven by repeated elements and novel gene families across ecological guilds.</title>
        <authorList>
            <consortium name="Lawrence Berkeley National Laboratory"/>
            <person name="Harder C.B."/>
            <person name="Miyauchi S."/>
            <person name="Viragh M."/>
            <person name="Kuo A."/>
            <person name="Thoen E."/>
            <person name="Andreopoulos B."/>
            <person name="Lu D."/>
            <person name="Skrede I."/>
            <person name="Drula E."/>
            <person name="Henrissat B."/>
            <person name="Morin E."/>
            <person name="Kohler A."/>
            <person name="Barry K."/>
            <person name="LaButti K."/>
            <person name="Morin E."/>
            <person name="Salamov A."/>
            <person name="Lipzen A."/>
            <person name="Mereny Z."/>
            <person name="Hegedus B."/>
            <person name="Baldrian P."/>
            <person name="Stursova M."/>
            <person name="Weitz H."/>
            <person name="Taylor A."/>
            <person name="Grigoriev I.V."/>
            <person name="Nagy L.G."/>
            <person name="Martin F."/>
            <person name="Kauserud H."/>
        </authorList>
    </citation>
    <scope>NUCLEOTIDE SEQUENCE</scope>
    <source>
        <strain evidence="2">9284</strain>
    </source>
</reference>
<proteinExistence type="predicted"/>
<dbReference type="AlphaFoldDB" id="A0AAD7CJE2"/>
<comment type="caution">
    <text evidence="2">The sequence shown here is derived from an EMBL/GenBank/DDBJ whole genome shotgun (WGS) entry which is preliminary data.</text>
</comment>
<feature type="region of interest" description="Disordered" evidence="1">
    <location>
        <begin position="485"/>
        <end position="507"/>
    </location>
</feature>
<dbReference type="EMBL" id="JARKIF010000001">
    <property type="protein sequence ID" value="KAJ7650463.1"/>
    <property type="molecule type" value="Genomic_DNA"/>
</dbReference>
<organism evidence="2 3">
    <name type="scientific">Roridomyces roridus</name>
    <dbReference type="NCBI Taxonomy" id="1738132"/>
    <lineage>
        <taxon>Eukaryota</taxon>
        <taxon>Fungi</taxon>
        <taxon>Dikarya</taxon>
        <taxon>Basidiomycota</taxon>
        <taxon>Agaricomycotina</taxon>
        <taxon>Agaricomycetes</taxon>
        <taxon>Agaricomycetidae</taxon>
        <taxon>Agaricales</taxon>
        <taxon>Marasmiineae</taxon>
        <taxon>Mycenaceae</taxon>
        <taxon>Roridomyces</taxon>
    </lineage>
</organism>
<feature type="region of interest" description="Disordered" evidence="1">
    <location>
        <begin position="332"/>
        <end position="363"/>
    </location>
</feature>
<feature type="compositionally biased region" description="Polar residues" evidence="1">
    <location>
        <begin position="405"/>
        <end position="421"/>
    </location>
</feature>
<accession>A0AAD7CJE2</accession>
<feature type="region of interest" description="Disordered" evidence="1">
    <location>
        <begin position="405"/>
        <end position="445"/>
    </location>
</feature>
<sequence length="637" mass="70179">MPAQTVPPGCNFTALTSARRDTSCGEGTLSSLDELATFVAHTIPNLVHALAPSLLSQWFLTDLTRRTAEIVSKAFAYCISPSCVASSEDRARALMKLAELPPMLPDSSAYMPDLTFRLLRFCLTTHSADQLAALRCPVSRCTPWDHLKRFKLPAFLAGRCPVPHGSGKENNVAAVKDTLMVTPGQIAKTKNASILGQGLVLPSNTAIRSSAYTQLLAIAESHGKSTMALMLPYHDRIAPFLILRMCTQPHLLKEVSVDVCQPGGLHFEDPFRTLPHVLGACEVKVMETIGNVLNTKPFSEALERRTELFGAMSFAKAWRPWQTRVRRAAHANNDGNDSELLPRQAPIPDASQSIVPTPPLPTSSLPNPFVGGHLWRSLHDWRIPIPFEFAWKHSFVDVPRAFSTYSTTGSRPATGTSSSDLSAHRPSGSLHSPAPPTSGNREAFASPPARSLTMAIYATPPSSSSRICPVRPKSTALLFPPNNASEVTVGDSEKPMKKKYSGSARPELKEKLDKPCIDTRDPRQGWAYWITYATVFLGLYRHRHRHARWRRGQVTFGNGKFEMPTNSEQQLLHFEQPALPLSLPHVISRDVMLNGAVYNLTGCTYNITHQYEGSGQDEILRRGLLEHGLHPFDVVAR</sequence>
<evidence type="ECO:0000256" key="1">
    <source>
        <dbReference type="SAM" id="MobiDB-lite"/>
    </source>
</evidence>
<evidence type="ECO:0000313" key="2">
    <source>
        <dbReference type="EMBL" id="KAJ7650463.1"/>
    </source>
</evidence>
<name>A0AAD7CJE2_9AGAR</name>
<gene>
    <name evidence="2" type="ORF">FB45DRAFT_1077253</name>
</gene>
<keyword evidence="3" id="KW-1185">Reference proteome</keyword>
<dbReference type="Proteomes" id="UP001221142">
    <property type="component" value="Unassembled WGS sequence"/>
</dbReference>